<protein>
    <submittedName>
        <fullName evidence="2">DNA-binding protein</fullName>
    </submittedName>
</protein>
<organism evidence="2 3">
    <name type="scientific">Nocardia iowensis</name>
    <dbReference type="NCBI Taxonomy" id="204891"/>
    <lineage>
        <taxon>Bacteria</taxon>
        <taxon>Bacillati</taxon>
        <taxon>Actinomycetota</taxon>
        <taxon>Actinomycetes</taxon>
        <taxon>Mycobacteriales</taxon>
        <taxon>Nocardiaceae</taxon>
        <taxon>Nocardia</taxon>
    </lineage>
</organism>
<evidence type="ECO:0000313" key="3">
    <source>
        <dbReference type="Proteomes" id="UP000694257"/>
    </source>
</evidence>
<reference evidence="2 3" key="1">
    <citation type="submission" date="2021-07" db="EMBL/GenBank/DDBJ databases">
        <title>Whole Genome Sequence of Nocardia Iowensis.</title>
        <authorList>
            <person name="Lamm A."/>
            <person name="Collins-Fairclough A.M."/>
            <person name="Bunk B."/>
            <person name="Sproer C."/>
        </authorList>
    </citation>
    <scope>NUCLEOTIDE SEQUENCE [LARGE SCALE GENOMIC DNA]</scope>
    <source>
        <strain evidence="2 3">NRRL 5646</strain>
    </source>
</reference>
<dbReference type="InterPro" id="IPR005175">
    <property type="entry name" value="PPC_dom"/>
</dbReference>
<gene>
    <name evidence="2" type="ORF">KV110_01710</name>
</gene>
<dbReference type="EMBL" id="CP078145">
    <property type="protein sequence ID" value="QXN91933.1"/>
    <property type="molecule type" value="Genomic_DNA"/>
</dbReference>
<evidence type="ECO:0000313" key="2">
    <source>
        <dbReference type="EMBL" id="QXN91933.1"/>
    </source>
</evidence>
<dbReference type="PROSITE" id="PS51742">
    <property type="entry name" value="PPC"/>
    <property type="match status" value="1"/>
</dbReference>
<keyword evidence="2" id="KW-0238">DNA-binding</keyword>
<dbReference type="Pfam" id="PF03479">
    <property type="entry name" value="PCC"/>
    <property type="match status" value="1"/>
</dbReference>
<feature type="domain" description="PPC" evidence="1">
    <location>
        <begin position="6"/>
        <end position="152"/>
    </location>
</feature>
<proteinExistence type="predicted"/>
<keyword evidence="3" id="KW-1185">Reference proteome</keyword>
<dbReference type="RefSeq" id="WP_218472782.1">
    <property type="nucleotide sequence ID" value="NZ_BAABJN010000009.1"/>
</dbReference>
<dbReference type="Proteomes" id="UP000694257">
    <property type="component" value="Chromosome"/>
</dbReference>
<evidence type="ECO:0000259" key="1">
    <source>
        <dbReference type="PROSITE" id="PS51742"/>
    </source>
</evidence>
<dbReference type="GO" id="GO:0003677">
    <property type="term" value="F:DNA binding"/>
    <property type="evidence" value="ECO:0007669"/>
    <property type="project" value="UniProtKB-KW"/>
</dbReference>
<name>A0ABX8RQQ4_NOCIO</name>
<accession>A0ABX8RQQ4</accession>
<sequence length="161" mass="17638">MRSHELTLGRSFGVAFDHGDDFYPTLAEFCHANNLRQGFIPSFIAGFSEVDIVGTCDRLDDPQAPVWSKVHLSNVEAFGGGTLAYDPDTGTVLPHIHVAVGIKEHSATGYTSHLLSAKVQFLTEMLIIEVAEPNMLRIREPNLYDVPLLRFVEGASRNVGG</sequence>